<accession>A0A8R1XWL1</accession>
<evidence type="ECO:0000256" key="2">
    <source>
        <dbReference type="SAM" id="SignalP"/>
    </source>
</evidence>
<feature type="transmembrane region" description="Helical" evidence="1">
    <location>
        <begin position="110"/>
        <end position="135"/>
    </location>
</feature>
<evidence type="ECO:0000256" key="1">
    <source>
        <dbReference type="SAM" id="Phobius"/>
    </source>
</evidence>
<keyword evidence="1" id="KW-1133">Transmembrane helix</keyword>
<dbReference type="EnsemblMetazoa" id="OVOC3719.1">
    <property type="protein sequence ID" value="OVOC3719.1"/>
    <property type="gene ID" value="WBGene00240528"/>
</dbReference>
<keyword evidence="2" id="KW-0732">Signal</keyword>
<name>A0A8R1XWL1_ONCVO</name>
<organism evidence="3 4">
    <name type="scientific">Onchocerca volvulus</name>
    <dbReference type="NCBI Taxonomy" id="6282"/>
    <lineage>
        <taxon>Eukaryota</taxon>
        <taxon>Metazoa</taxon>
        <taxon>Ecdysozoa</taxon>
        <taxon>Nematoda</taxon>
        <taxon>Chromadorea</taxon>
        <taxon>Rhabditida</taxon>
        <taxon>Spirurina</taxon>
        <taxon>Spiruromorpha</taxon>
        <taxon>Filarioidea</taxon>
        <taxon>Onchocercidae</taxon>
        <taxon>Onchocerca</taxon>
    </lineage>
</organism>
<sequence length="170" mass="19917">MNLWLWAMILTTVSEIAVVSLKKAPQTKKENFVSAKSNRPRSPSSKEIIDQVWTKIKRIVKMVYDKIFWAIAEFFDGKRSYTPRSGKEIQKQLAATEKLIRHNPMDRCRVAIYINIAIFIIGYAILFTFNIYCYFRYQRALIAEENSQSMFSLNIFRSNSSKNLSSDIRR</sequence>
<protein>
    <submittedName>
        <fullName evidence="3">Uncharacterized protein</fullName>
    </submittedName>
</protein>
<reference evidence="4" key="1">
    <citation type="submission" date="2013-10" db="EMBL/GenBank/DDBJ databases">
        <title>Genome sequencing of Onchocerca volvulus.</title>
        <authorList>
            <person name="Cotton J."/>
            <person name="Tsai J."/>
            <person name="Stanley E."/>
            <person name="Tracey A."/>
            <person name="Holroyd N."/>
            <person name="Lustigman S."/>
            <person name="Berriman M."/>
        </authorList>
    </citation>
    <scope>NUCLEOTIDE SEQUENCE</scope>
</reference>
<evidence type="ECO:0000313" key="4">
    <source>
        <dbReference type="Proteomes" id="UP000024404"/>
    </source>
</evidence>
<dbReference type="EMBL" id="CMVM020000121">
    <property type="status" value="NOT_ANNOTATED_CDS"/>
    <property type="molecule type" value="Genomic_DNA"/>
</dbReference>
<feature type="chain" id="PRO_5035744032" evidence="2">
    <location>
        <begin position="17"/>
        <end position="170"/>
    </location>
</feature>
<proteinExistence type="predicted"/>
<keyword evidence="4" id="KW-1185">Reference proteome</keyword>
<evidence type="ECO:0000313" key="3">
    <source>
        <dbReference type="EnsemblMetazoa" id="OVOC3719.1"/>
    </source>
</evidence>
<dbReference type="OMA" id="VAIYINI"/>
<feature type="signal peptide" evidence="2">
    <location>
        <begin position="1"/>
        <end position="16"/>
    </location>
</feature>
<keyword evidence="1" id="KW-0812">Transmembrane</keyword>
<keyword evidence="1" id="KW-0472">Membrane</keyword>
<reference evidence="3" key="2">
    <citation type="submission" date="2022-06" db="UniProtKB">
        <authorList>
            <consortium name="EnsemblMetazoa"/>
        </authorList>
    </citation>
    <scope>IDENTIFICATION</scope>
</reference>
<dbReference type="AlphaFoldDB" id="A0A8R1XWL1"/>
<dbReference type="Proteomes" id="UP000024404">
    <property type="component" value="Unassembled WGS sequence"/>
</dbReference>